<dbReference type="AlphaFoldDB" id="A0A1G8UHJ5"/>
<dbReference type="InterPro" id="IPR008920">
    <property type="entry name" value="TF_FadR/GntR_C"/>
</dbReference>
<evidence type="ECO:0000256" key="2">
    <source>
        <dbReference type="ARBA" id="ARBA00023125"/>
    </source>
</evidence>
<dbReference type="Proteomes" id="UP000199382">
    <property type="component" value="Unassembled WGS sequence"/>
</dbReference>
<dbReference type="InterPro" id="IPR036388">
    <property type="entry name" value="WH-like_DNA-bd_sf"/>
</dbReference>
<dbReference type="GO" id="GO:0003700">
    <property type="term" value="F:DNA-binding transcription factor activity"/>
    <property type="evidence" value="ECO:0007669"/>
    <property type="project" value="InterPro"/>
</dbReference>
<evidence type="ECO:0000256" key="3">
    <source>
        <dbReference type="ARBA" id="ARBA00023163"/>
    </source>
</evidence>
<dbReference type="CDD" id="cd07377">
    <property type="entry name" value="WHTH_GntR"/>
    <property type="match status" value="1"/>
</dbReference>
<dbReference type="STRING" id="571298.SAMN04488026_101919"/>
<dbReference type="SUPFAM" id="SSF46785">
    <property type="entry name" value="Winged helix' DNA-binding domain"/>
    <property type="match status" value="1"/>
</dbReference>
<dbReference type="SMART" id="SM00895">
    <property type="entry name" value="FCD"/>
    <property type="match status" value="1"/>
</dbReference>
<dbReference type="PRINTS" id="PR00035">
    <property type="entry name" value="HTHGNTR"/>
</dbReference>
<gene>
    <name evidence="5" type="ORF">SAMN04488026_101919</name>
</gene>
<accession>A0A1G8UHJ5</accession>
<evidence type="ECO:0000256" key="1">
    <source>
        <dbReference type="ARBA" id="ARBA00023015"/>
    </source>
</evidence>
<dbReference type="Gene3D" id="1.10.10.10">
    <property type="entry name" value="Winged helix-like DNA-binding domain superfamily/Winged helix DNA-binding domain"/>
    <property type="match status" value="1"/>
</dbReference>
<protein>
    <submittedName>
        <fullName evidence="5">Transcriptional regulator, GntR family</fullName>
    </submittedName>
</protein>
<name>A0A1G8UHJ5_9RHOB</name>
<sequence>MGDDQGKKASKRLRDAIMNFTSPGGFAERALNSTMHVVEQLGLGIVAGEYPQGTLIPFDPDLEEMFGVSRTVIREAKKILVAKGLLESKAKVGTRVRPATDWSMFDADVLRWHASLRQSGSFLDELFEIRLVFEPAAAAMVARRAEPEQCSILDARVKALSKATTRREFIAEDLGFHTAILGMTGNRFMHSLGDLVQTTLVTVLDREVHAQTSFRSPEALEQNAADHRAIVQAIADHDPERAHAAMEHVIRSAKDNLDP</sequence>
<keyword evidence="2" id="KW-0238">DNA-binding</keyword>
<dbReference type="PANTHER" id="PTHR43537:SF44">
    <property type="entry name" value="GNTR FAMILY REGULATORY PROTEIN"/>
    <property type="match status" value="1"/>
</dbReference>
<dbReference type="EMBL" id="FNEK01000019">
    <property type="protein sequence ID" value="SDJ53209.1"/>
    <property type="molecule type" value="Genomic_DNA"/>
</dbReference>
<dbReference type="Pfam" id="PF07729">
    <property type="entry name" value="FCD"/>
    <property type="match status" value="1"/>
</dbReference>
<evidence type="ECO:0000313" key="5">
    <source>
        <dbReference type="EMBL" id="SDJ53209.1"/>
    </source>
</evidence>
<keyword evidence="1" id="KW-0805">Transcription regulation</keyword>
<dbReference type="GO" id="GO:0003677">
    <property type="term" value="F:DNA binding"/>
    <property type="evidence" value="ECO:0007669"/>
    <property type="project" value="UniProtKB-KW"/>
</dbReference>
<keyword evidence="3" id="KW-0804">Transcription</keyword>
<proteinExistence type="predicted"/>
<dbReference type="InterPro" id="IPR011711">
    <property type="entry name" value="GntR_C"/>
</dbReference>
<dbReference type="PROSITE" id="PS50949">
    <property type="entry name" value="HTH_GNTR"/>
    <property type="match status" value="1"/>
</dbReference>
<dbReference type="InterPro" id="IPR000524">
    <property type="entry name" value="Tscrpt_reg_HTH_GntR"/>
</dbReference>
<dbReference type="Pfam" id="PF00392">
    <property type="entry name" value="GntR"/>
    <property type="match status" value="1"/>
</dbReference>
<feature type="domain" description="HTH gntR-type" evidence="4">
    <location>
        <begin position="31"/>
        <end position="99"/>
    </location>
</feature>
<dbReference type="InterPro" id="IPR036390">
    <property type="entry name" value="WH_DNA-bd_sf"/>
</dbReference>
<dbReference type="PANTHER" id="PTHR43537">
    <property type="entry name" value="TRANSCRIPTIONAL REGULATOR, GNTR FAMILY"/>
    <property type="match status" value="1"/>
</dbReference>
<reference evidence="5 6" key="1">
    <citation type="submission" date="2016-10" db="EMBL/GenBank/DDBJ databases">
        <authorList>
            <person name="de Groot N.N."/>
        </authorList>
    </citation>
    <scope>NUCLEOTIDE SEQUENCE [LARGE SCALE GENOMIC DNA]</scope>
    <source>
        <strain evidence="5 6">DSM 25294</strain>
    </source>
</reference>
<organism evidence="5 6">
    <name type="scientific">Aliiruegeria lutimaris</name>
    <dbReference type="NCBI Taxonomy" id="571298"/>
    <lineage>
        <taxon>Bacteria</taxon>
        <taxon>Pseudomonadati</taxon>
        <taxon>Pseudomonadota</taxon>
        <taxon>Alphaproteobacteria</taxon>
        <taxon>Rhodobacterales</taxon>
        <taxon>Roseobacteraceae</taxon>
        <taxon>Aliiruegeria</taxon>
    </lineage>
</organism>
<dbReference type="Gene3D" id="1.20.120.530">
    <property type="entry name" value="GntR ligand-binding domain-like"/>
    <property type="match status" value="1"/>
</dbReference>
<dbReference type="SMART" id="SM00345">
    <property type="entry name" value="HTH_GNTR"/>
    <property type="match status" value="1"/>
</dbReference>
<dbReference type="SUPFAM" id="SSF48008">
    <property type="entry name" value="GntR ligand-binding domain-like"/>
    <property type="match status" value="1"/>
</dbReference>
<evidence type="ECO:0000259" key="4">
    <source>
        <dbReference type="PROSITE" id="PS50949"/>
    </source>
</evidence>
<keyword evidence="6" id="KW-1185">Reference proteome</keyword>
<evidence type="ECO:0000313" key="6">
    <source>
        <dbReference type="Proteomes" id="UP000199382"/>
    </source>
</evidence>